<dbReference type="PROSITE" id="PS50222">
    <property type="entry name" value="EF_HAND_2"/>
    <property type="match status" value="2"/>
</dbReference>
<dbReference type="PANTHER" id="PTHR34524">
    <property type="entry name" value="CALCYPHOSIN"/>
    <property type="match status" value="1"/>
</dbReference>
<reference evidence="5 6" key="1">
    <citation type="journal article" date="2019" name="Gigascience">
        <title>Whole-genome sequence of the oriental lung fluke Paragonimus westermani.</title>
        <authorList>
            <person name="Oey H."/>
            <person name="Zakrzewski M."/>
            <person name="Narain K."/>
            <person name="Devi K.R."/>
            <person name="Agatsuma T."/>
            <person name="Nawaratna S."/>
            <person name="Gobert G.N."/>
            <person name="Jones M.K."/>
            <person name="Ragan M.A."/>
            <person name="McManus D.P."/>
            <person name="Krause L."/>
        </authorList>
    </citation>
    <scope>NUCLEOTIDE SEQUENCE [LARGE SCALE GENOMIC DNA]</scope>
    <source>
        <strain evidence="5 6">IND2009</strain>
    </source>
</reference>
<keyword evidence="1" id="KW-0479">Metal-binding</keyword>
<dbReference type="SUPFAM" id="SSF47473">
    <property type="entry name" value="EF-hand"/>
    <property type="match status" value="1"/>
</dbReference>
<dbReference type="InterPro" id="IPR011992">
    <property type="entry name" value="EF-hand-dom_pair"/>
</dbReference>
<evidence type="ECO:0000313" key="5">
    <source>
        <dbReference type="EMBL" id="KAA3674688.1"/>
    </source>
</evidence>
<keyword evidence="6" id="KW-1185">Reference proteome</keyword>
<keyword evidence="3" id="KW-0106">Calcium</keyword>
<feature type="domain" description="EF-hand" evidence="4">
    <location>
        <begin position="109"/>
        <end position="142"/>
    </location>
</feature>
<dbReference type="PANTHER" id="PTHR34524:SF6">
    <property type="entry name" value="CALCYPHOSINE LIKE"/>
    <property type="match status" value="1"/>
</dbReference>
<evidence type="ECO:0000313" key="6">
    <source>
        <dbReference type="Proteomes" id="UP000324629"/>
    </source>
</evidence>
<dbReference type="SMART" id="SM00054">
    <property type="entry name" value="EFh"/>
    <property type="match status" value="3"/>
</dbReference>
<name>A0A5J4NH53_9TREM</name>
<dbReference type="PROSITE" id="PS00018">
    <property type="entry name" value="EF_HAND_1"/>
    <property type="match status" value="1"/>
</dbReference>
<dbReference type="InterPro" id="IPR051581">
    <property type="entry name" value="Ca-bind"/>
</dbReference>
<keyword evidence="2" id="KW-0677">Repeat</keyword>
<dbReference type="AlphaFoldDB" id="A0A5J4NH53"/>
<dbReference type="Proteomes" id="UP000324629">
    <property type="component" value="Unassembled WGS sequence"/>
</dbReference>
<evidence type="ECO:0000259" key="4">
    <source>
        <dbReference type="PROSITE" id="PS50222"/>
    </source>
</evidence>
<comment type="caution">
    <text evidence="5">The sequence shown here is derived from an EMBL/GenBank/DDBJ whole genome shotgun (WGS) entry which is preliminary data.</text>
</comment>
<dbReference type="Pfam" id="PF13405">
    <property type="entry name" value="EF-hand_6"/>
    <property type="match status" value="1"/>
</dbReference>
<protein>
    <recommendedName>
        <fullName evidence="4">EF-hand domain-containing protein</fullName>
    </recommendedName>
</protein>
<dbReference type="Gene3D" id="1.10.238.10">
    <property type="entry name" value="EF-hand"/>
    <property type="match status" value="2"/>
</dbReference>
<organism evidence="5 6">
    <name type="scientific">Paragonimus westermani</name>
    <dbReference type="NCBI Taxonomy" id="34504"/>
    <lineage>
        <taxon>Eukaryota</taxon>
        <taxon>Metazoa</taxon>
        <taxon>Spiralia</taxon>
        <taxon>Lophotrochozoa</taxon>
        <taxon>Platyhelminthes</taxon>
        <taxon>Trematoda</taxon>
        <taxon>Digenea</taxon>
        <taxon>Plagiorchiida</taxon>
        <taxon>Troglotremata</taxon>
        <taxon>Troglotrematidae</taxon>
        <taxon>Paragonimus</taxon>
    </lineage>
</organism>
<dbReference type="Pfam" id="PF13499">
    <property type="entry name" value="EF-hand_7"/>
    <property type="match status" value="1"/>
</dbReference>
<dbReference type="InterPro" id="IPR018247">
    <property type="entry name" value="EF_Hand_1_Ca_BS"/>
</dbReference>
<proteinExistence type="predicted"/>
<dbReference type="InterPro" id="IPR002048">
    <property type="entry name" value="EF_hand_dom"/>
</dbReference>
<dbReference type="EMBL" id="QNGE01002978">
    <property type="protein sequence ID" value="KAA3674688.1"/>
    <property type="molecule type" value="Genomic_DNA"/>
</dbReference>
<dbReference type="GO" id="GO:0005509">
    <property type="term" value="F:calcium ion binding"/>
    <property type="evidence" value="ECO:0007669"/>
    <property type="project" value="InterPro"/>
</dbReference>
<gene>
    <name evidence="5" type="ORF">DEA37_0010277</name>
</gene>
<evidence type="ECO:0000256" key="1">
    <source>
        <dbReference type="ARBA" id="ARBA00022723"/>
    </source>
</evidence>
<sequence>MSFQKLLEQEFNLLDKSRCGFLTKEDIRRLAYAFGLPPIAAQEFLEYCDTDQDGRVSKAEFHDAQLRRKTRRLSQKDVTTVYTRWDSSGQGRLDYEKFLRNLKPLNRQWSDAQLKKLFKKYDKSNKGYLTKDEFDTLARDQS</sequence>
<evidence type="ECO:0000256" key="3">
    <source>
        <dbReference type="ARBA" id="ARBA00022837"/>
    </source>
</evidence>
<feature type="domain" description="EF-hand" evidence="4">
    <location>
        <begin position="2"/>
        <end position="37"/>
    </location>
</feature>
<evidence type="ECO:0000256" key="2">
    <source>
        <dbReference type="ARBA" id="ARBA00022737"/>
    </source>
</evidence>
<accession>A0A5J4NH53</accession>